<dbReference type="KEGG" id="pmrn:116955864"/>
<evidence type="ECO:0000313" key="5">
    <source>
        <dbReference type="Proteomes" id="UP001318040"/>
    </source>
</evidence>
<protein>
    <submittedName>
        <fullName evidence="6">Hyaluronan synthase 1-like</fullName>
    </submittedName>
</protein>
<name>A0AAJ7XH45_PETMA</name>
<feature type="transmembrane region" description="Helical" evidence="4">
    <location>
        <begin position="49"/>
        <end position="72"/>
    </location>
</feature>
<feature type="transmembrane region" description="Helical" evidence="4">
    <location>
        <begin position="410"/>
        <end position="428"/>
    </location>
</feature>
<comment type="subcellular location">
    <subcellularLocation>
        <location evidence="1">Membrane</location>
    </subcellularLocation>
</comment>
<dbReference type="InterPro" id="IPR029044">
    <property type="entry name" value="Nucleotide-diphossugar_trans"/>
</dbReference>
<dbReference type="RefSeq" id="XP_032833078.1">
    <property type="nucleotide sequence ID" value="XM_032977187.1"/>
</dbReference>
<evidence type="ECO:0000256" key="4">
    <source>
        <dbReference type="SAM" id="Phobius"/>
    </source>
</evidence>
<keyword evidence="4" id="KW-0812">Transmembrane</keyword>
<feature type="transmembrane region" description="Helical" evidence="4">
    <location>
        <begin position="464"/>
        <end position="487"/>
    </location>
</feature>
<feature type="transmembrane region" description="Helical" evidence="4">
    <location>
        <begin position="538"/>
        <end position="559"/>
    </location>
</feature>
<proteinExistence type="predicted"/>
<dbReference type="PANTHER" id="PTHR22913">
    <property type="entry name" value="HYALURONAN SYNTHASE"/>
    <property type="match status" value="1"/>
</dbReference>
<evidence type="ECO:0000256" key="1">
    <source>
        <dbReference type="ARBA" id="ARBA00004370"/>
    </source>
</evidence>
<feature type="transmembrane region" description="Helical" evidence="4">
    <location>
        <begin position="434"/>
        <end position="452"/>
    </location>
</feature>
<keyword evidence="5" id="KW-1185">Reference proteome</keyword>
<gene>
    <name evidence="6" type="primary">LOC116955864</name>
</gene>
<dbReference type="Pfam" id="PF13641">
    <property type="entry name" value="Glyco_tranf_2_3"/>
    <property type="match status" value="1"/>
</dbReference>
<organism evidence="5 6">
    <name type="scientific">Petromyzon marinus</name>
    <name type="common">Sea lamprey</name>
    <dbReference type="NCBI Taxonomy" id="7757"/>
    <lineage>
        <taxon>Eukaryota</taxon>
        <taxon>Metazoa</taxon>
        <taxon>Chordata</taxon>
        <taxon>Craniata</taxon>
        <taxon>Vertebrata</taxon>
        <taxon>Cyclostomata</taxon>
        <taxon>Hyperoartia</taxon>
        <taxon>Petromyzontiformes</taxon>
        <taxon>Petromyzontidae</taxon>
        <taxon>Petromyzon</taxon>
    </lineage>
</organism>
<dbReference type="GO" id="GO:0030213">
    <property type="term" value="P:hyaluronan biosynthetic process"/>
    <property type="evidence" value="ECO:0007669"/>
    <property type="project" value="TreeGrafter"/>
</dbReference>
<feature type="region of interest" description="Disordered" evidence="3">
    <location>
        <begin position="165"/>
        <end position="191"/>
    </location>
</feature>
<reference evidence="6" key="1">
    <citation type="submission" date="2025-08" db="UniProtKB">
        <authorList>
            <consortium name="RefSeq"/>
        </authorList>
    </citation>
    <scope>IDENTIFICATION</scope>
    <source>
        <tissue evidence="6">Sperm</tissue>
    </source>
</reference>
<sequence length="579" mass="65322">MAVAVESPPPVPPPLRRRIATALFALLVAVGLAWTYVQGADLWSDGERLVSLGLYGAFLLAHALAQSGFAYLEWRRAERARDGTPWEPRRSVAIAIAAFQEDPGYLRGCLVSVRDSSYPRDKLKVVMVVDGNGAEDAYMMELFREVFRDEAEEDVCTVAWRGNYHASEPRPRRPEWSATATEGAPDRDAELEESADRRELEAAVRSARCVCVMQQWGGKREAMYTAFRALGTSVDYVQVCDSDTRLHRDATAELARLLDADAGVGAAGGDVRVHNASESFISFLSGLRYWMAFNVERACQSYFHCVSCISGPLGLYRNTLLQQLVEPWYNQTFLGARCTFGDDRHLTNRVLSMGYATRYTSRARCHTETPAQYLRWLNQQTRWAKSYHREWLYNAMWWHKHHIWMTYESLVAGIFPFFVAATALRLFYSGSLWDIVWVMVAIQVVALARALYASLLRRNLVMAFTAFYSVLYVSSLVPAKLFAVLTIAEGGWGTSGRRRLVGSYVPLLPLSVWGAALAGGLCYKLVQEARSARLASERVVLAYGAVAYAVYWLLMVVLYRCHSRRWCCRREPESHAVEV</sequence>
<feature type="transmembrane region" description="Helical" evidence="4">
    <location>
        <begin position="19"/>
        <end position="37"/>
    </location>
</feature>
<dbReference type="GO" id="GO:0085029">
    <property type="term" value="P:extracellular matrix assembly"/>
    <property type="evidence" value="ECO:0007669"/>
    <property type="project" value="TreeGrafter"/>
</dbReference>
<dbReference type="GO" id="GO:0005886">
    <property type="term" value="C:plasma membrane"/>
    <property type="evidence" value="ECO:0007669"/>
    <property type="project" value="TreeGrafter"/>
</dbReference>
<dbReference type="PANTHER" id="PTHR22913:SF4">
    <property type="entry name" value="HYALURONAN SYNTHASE 1"/>
    <property type="match status" value="1"/>
</dbReference>
<evidence type="ECO:0000256" key="3">
    <source>
        <dbReference type="SAM" id="MobiDB-lite"/>
    </source>
</evidence>
<evidence type="ECO:0000313" key="6">
    <source>
        <dbReference type="RefSeq" id="XP_032833078.1"/>
    </source>
</evidence>
<dbReference type="SUPFAM" id="SSF53448">
    <property type="entry name" value="Nucleotide-diphospho-sugar transferases"/>
    <property type="match status" value="1"/>
</dbReference>
<accession>A0AAJ7XH45</accession>
<dbReference type="GO" id="GO:0050501">
    <property type="term" value="F:hyaluronan synthase activity"/>
    <property type="evidence" value="ECO:0007669"/>
    <property type="project" value="TreeGrafter"/>
</dbReference>
<feature type="transmembrane region" description="Helical" evidence="4">
    <location>
        <begin position="507"/>
        <end position="526"/>
    </location>
</feature>
<keyword evidence="4" id="KW-1133">Transmembrane helix</keyword>
<keyword evidence="2 4" id="KW-0472">Membrane</keyword>
<dbReference type="AlphaFoldDB" id="A0AAJ7XH45"/>
<dbReference type="Gene3D" id="3.90.550.10">
    <property type="entry name" value="Spore Coat Polysaccharide Biosynthesis Protein SpsA, Chain A"/>
    <property type="match status" value="1"/>
</dbReference>
<evidence type="ECO:0000256" key="2">
    <source>
        <dbReference type="ARBA" id="ARBA00023136"/>
    </source>
</evidence>
<dbReference type="Proteomes" id="UP001318040">
    <property type="component" value="Chromosome 62"/>
</dbReference>